<feature type="chain" id="PRO_5043754750" evidence="1">
    <location>
        <begin position="26"/>
        <end position="207"/>
    </location>
</feature>
<dbReference type="CDD" id="cd00037">
    <property type="entry name" value="CLECT"/>
    <property type="match status" value="1"/>
</dbReference>
<protein>
    <submittedName>
        <fullName evidence="2">Uncharacterized protein</fullName>
    </submittedName>
</protein>
<dbReference type="Proteomes" id="UP001445076">
    <property type="component" value="Unassembled WGS sequence"/>
</dbReference>
<organism evidence="2 3">
    <name type="scientific">Cherax quadricarinatus</name>
    <name type="common">Australian red claw crayfish</name>
    <dbReference type="NCBI Taxonomy" id="27406"/>
    <lineage>
        <taxon>Eukaryota</taxon>
        <taxon>Metazoa</taxon>
        <taxon>Ecdysozoa</taxon>
        <taxon>Arthropoda</taxon>
        <taxon>Crustacea</taxon>
        <taxon>Multicrustacea</taxon>
        <taxon>Malacostraca</taxon>
        <taxon>Eumalacostraca</taxon>
        <taxon>Eucarida</taxon>
        <taxon>Decapoda</taxon>
        <taxon>Pleocyemata</taxon>
        <taxon>Astacidea</taxon>
        <taxon>Parastacoidea</taxon>
        <taxon>Parastacidae</taxon>
        <taxon>Cherax</taxon>
    </lineage>
</organism>
<feature type="non-terminal residue" evidence="2">
    <location>
        <position position="207"/>
    </location>
</feature>
<name>A0AAW0XIB7_CHEQU</name>
<reference evidence="2 3" key="1">
    <citation type="journal article" date="2024" name="BMC Genomics">
        <title>Genome assembly of redclaw crayfish (Cherax quadricarinatus) provides insights into its immune adaptation and hypoxia tolerance.</title>
        <authorList>
            <person name="Liu Z."/>
            <person name="Zheng J."/>
            <person name="Li H."/>
            <person name="Fang K."/>
            <person name="Wang S."/>
            <person name="He J."/>
            <person name="Zhou D."/>
            <person name="Weng S."/>
            <person name="Chi M."/>
            <person name="Gu Z."/>
            <person name="He J."/>
            <person name="Li F."/>
            <person name="Wang M."/>
        </authorList>
    </citation>
    <scope>NUCLEOTIDE SEQUENCE [LARGE SCALE GENOMIC DNA]</scope>
    <source>
        <strain evidence="2">ZL_2023a</strain>
    </source>
</reference>
<comment type="caution">
    <text evidence="2">The sequence shown here is derived from an EMBL/GenBank/DDBJ whole genome shotgun (WGS) entry which is preliminary data.</text>
</comment>
<evidence type="ECO:0000313" key="2">
    <source>
        <dbReference type="EMBL" id="KAK8744298.1"/>
    </source>
</evidence>
<dbReference type="InterPro" id="IPR016186">
    <property type="entry name" value="C-type_lectin-like/link_sf"/>
</dbReference>
<dbReference type="InterPro" id="IPR016187">
    <property type="entry name" value="CTDL_fold"/>
</dbReference>
<dbReference type="AlphaFoldDB" id="A0AAW0XIB7"/>
<evidence type="ECO:0000256" key="1">
    <source>
        <dbReference type="SAM" id="SignalP"/>
    </source>
</evidence>
<accession>A0AAW0XIB7</accession>
<dbReference type="EMBL" id="JARKIK010000022">
    <property type="protein sequence ID" value="KAK8744298.1"/>
    <property type="molecule type" value="Genomic_DNA"/>
</dbReference>
<proteinExistence type="predicted"/>
<keyword evidence="3" id="KW-1185">Reference proteome</keyword>
<keyword evidence="1" id="KW-0732">Signal</keyword>
<sequence>MACGCPSASLRVLLGATIWAMGVGGASVESQMGVGGASVESQMGVGGASVESQMGVAGALVKEHRTTSKEQEYLEEEYHVDESRTAAGVDLENNDLLASLLRMQKVLSGIEGCDTRLQHLWRDVTAQRLTLERLQEEVFLQMDRHAKIQFEHPTRQKCPEPFQVGGGGCFYHPQRVKKTWAAARYSCGKLGADLAHPANITSFRDYI</sequence>
<evidence type="ECO:0000313" key="3">
    <source>
        <dbReference type="Proteomes" id="UP001445076"/>
    </source>
</evidence>
<feature type="signal peptide" evidence="1">
    <location>
        <begin position="1"/>
        <end position="25"/>
    </location>
</feature>
<dbReference type="Gene3D" id="3.10.100.10">
    <property type="entry name" value="Mannose-Binding Protein A, subunit A"/>
    <property type="match status" value="1"/>
</dbReference>
<dbReference type="SUPFAM" id="SSF56436">
    <property type="entry name" value="C-type lectin-like"/>
    <property type="match status" value="1"/>
</dbReference>
<gene>
    <name evidence="2" type="ORF">OTU49_000725</name>
</gene>